<keyword evidence="1" id="KW-0229">DNA integration</keyword>
<dbReference type="GeneID" id="78478800"/>
<protein>
    <submittedName>
        <fullName evidence="7">DNA binding domain excisionase family</fullName>
    </submittedName>
</protein>
<dbReference type="STRING" id="1702221.AALO17_22340"/>
<dbReference type="GO" id="GO:0015074">
    <property type="term" value="P:DNA integration"/>
    <property type="evidence" value="ECO:0007669"/>
    <property type="project" value="UniProtKB-KW"/>
</dbReference>
<feature type="active site" description="O-(5'-phospho-DNA)-serine intermediate" evidence="4 5">
    <location>
        <position position="27"/>
    </location>
</feature>
<name>A0A140DXJ1_9FIRM</name>
<dbReference type="PANTHER" id="PTHR30461">
    <property type="entry name" value="DNA-INVERTASE FROM LAMBDOID PROPHAGE"/>
    <property type="match status" value="1"/>
</dbReference>
<dbReference type="PANTHER" id="PTHR30461:SF2">
    <property type="entry name" value="SERINE RECOMBINASE PINE-RELATED"/>
    <property type="match status" value="1"/>
</dbReference>
<keyword evidence="8" id="KW-1185">Reference proteome</keyword>
<dbReference type="GO" id="GO:0000150">
    <property type="term" value="F:DNA strand exchange activity"/>
    <property type="evidence" value="ECO:0007669"/>
    <property type="project" value="InterPro"/>
</dbReference>
<gene>
    <name evidence="7" type="ORF">AALO17_22340</name>
</gene>
<dbReference type="FunFam" id="3.40.50.1390:FF:000002">
    <property type="entry name" value="ORF1 in transposon ISC1904"/>
    <property type="match status" value="1"/>
</dbReference>
<evidence type="ECO:0000256" key="2">
    <source>
        <dbReference type="ARBA" id="ARBA00023125"/>
    </source>
</evidence>
<proteinExistence type="predicted"/>
<keyword evidence="3" id="KW-0233">DNA recombination</keyword>
<dbReference type="InterPro" id="IPR006118">
    <property type="entry name" value="Recombinase_CS"/>
</dbReference>
<dbReference type="Pfam" id="PF00239">
    <property type="entry name" value="Resolvase"/>
    <property type="match status" value="1"/>
</dbReference>
<evidence type="ECO:0000259" key="6">
    <source>
        <dbReference type="PROSITE" id="PS51736"/>
    </source>
</evidence>
<dbReference type="SMART" id="SM00857">
    <property type="entry name" value="Resolvase"/>
    <property type="match status" value="1"/>
</dbReference>
<evidence type="ECO:0000256" key="5">
    <source>
        <dbReference type="PROSITE-ProRule" id="PRU10137"/>
    </source>
</evidence>
<dbReference type="Gene3D" id="1.10.287.2170">
    <property type="match status" value="1"/>
</dbReference>
<dbReference type="Proteomes" id="UP000069771">
    <property type="component" value="Chromosome"/>
</dbReference>
<dbReference type="RefSeq" id="WP_067558923.1">
    <property type="nucleotide sequence ID" value="NZ_CP011391.1"/>
</dbReference>
<dbReference type="SUPFAM" id="SSF53041">
    <property type="entry name" value="Resolvase-like"/>
    <property type="match status" value="1"/>
</dbReference>
<sequence>MAELLDRCGLLLEDEDARRDAIYVRVSSHEQKNRGDLDRQVSDIMMACEKEGLDRPIIIRDTGSGLNAKRKGLLRLIEMAKNHEVKRIFITNKDRLTRFGYEYLEELFSMADVKLIALQEKEDKDLQEELVDDMMSLLASFSGKLYRIRGNQKKKMREIIDSMPDQEDE</sequence>
<dbReference type="EMBL" id="CP011391">
    <property type="protein sequence ID" value="AMK55368.1"/>
    <property type="molecule type" value="Genomic_DNA"/>
</dbReference>
<accession>A0A140DXJ1</accession>
<dbReference type="InterPro" id="IPR048046">
    <property type="entry name" value="Transpos_IS607"/>
</dbReference>
<dbReference type="InterPro" id="IPR006119">
    <property type="entry name" value="Resolv_N"/>
</dbReference>
<dbReference type="PROSITE" id="PS51736">
    <property type="entry name" value="RECOMBINASES_3"/>
    <property type="match status" value="1"/>
</dbReference>
<dbReference type="KEGG" id="fro:AALO17_22340"/>
<dbReference type="PROSITE" id="PS00397">
    <property type="entry name" value="RECOMBINASES_1"/>
    <property type="match status" value="1"/>
</dbReference>
<keyword evidence="2" id="KW-0238">DNA-binding</keyword>
<evidence type="ECO:0000256" key="4">
    <source>
        <dbReference type="PIRSR" id="PIRSR606118-50"/>
    </source>
</evidence>
<evidence type="ECO:0000313" key="7">
    <source>
        <dbReference type="EMBL" id="AMK55368.1"/>
    </source>
</evidence>
<dbReference type="InterPro" id="IPR036162">
    <property type="entry name" value="Resolvase-like_N_sf"/>
</dbReference>
<dbReference type="NCBIfam" id="NF033518">
    <property type="entry name" value="transpos_IS607"/>
    <property type="match status" value="1"/>
</dbReference>
<dbReference type="AlphaFoldDB" id="A0A140DXJ1"/>
<dbReference type="OrthoDB" id="3575335at2"/>
<evidence type="ECO:0000313" key="8">
    <source>
        <dbReference type="Proteomes" id="UP000069771"/>
    </source>
</evidence>
<organism evidence="7 8">
    <name type="scientific">Faecalibaculum rodentium</name>
    <dbReference type="NCBI Taxonomy" id="1702221"/>
    <lineage>
        <taxon>Bacteria</taxon>
        <taxon>Bacillati</taxon>
        <taxon>Bacillota</taxon>
        <taxon>Erysipelotrichia</taxon>
        <taxon>Erysipelotrichales</taxon>
        <taxon>Erysipelotrichaceae</taxon>
        <taxon>Faecalibaculum</taxon>
    </lineage>
</organism>
<evidence type="ECO:0000256" key="3">
    <source>
        <dbReference type="ARBA" id="ARBA00023172"/>
    </source>
</evidence>
<dbReference type="InterPro" id="IPR050639">
    <property type="entry name" value="SSR_resolvase"/>
</dbReference>
<evidence type="ECO:0000256" key="1">
    <source>
        <dbReference type="ARBA" id="ARBA00022908"/>
    </source>
</evidence>
<dbReference type="Gene3D" id="3.40.50.1390">
    <property type="entry name" value="Resolvase, N-terminal catalytic domain"/>
    <property type="match status" value="1"/>
</dbReference>
<feature type="domain" description="Resolvase/invertase-type recombinase catalytic" evidence="6">
    <location>
        <begin position="19"/>
        <end position="169"/>
    </location>
</feature>
<dbReference type="GO" id="GO:0003677">
    <property type="term" value="F:DNA binding"/>
    <property type="evidence" value="ECO:0007669"/>
    <property type="project" value="UniProtKB-KW"/>
</dbReference>
<reference evidence="7 8" key="1">
    <citation type="journal article" date="2016" name="Gut Pathog.">
        <title>Whole genome sequencing of "Faecalibaculum rodentium" ALO17, isolated from C57BL/6J laboratory mouse feces.</title>
        <authorList>
            <person name="Lim S."/>
            <person name="Chang D.H."/>
            <person name="Ahn S."/>
            <person name="Kim B.C."/>
        </authorList>
    </citation>
    <scope>NUCLEOTIDE SEQUENCE [LARGE SCALE GENOMIC DNA]</scope>
    <source>
        <strain evidence="7 8">Alo17</strain>
    </source>
</reference>